<evidence type="ECO:0000256" key="6">
    <source>
        <dbReference type="PIRSR" id="PIRSR621190-1"/>
    </source>
</evidence>
<accession>A0A914CNS6</accession>
<feature type="binding site" evidence="7">
    <location>
        <position position="95"/>
    </location>
    <ligand>
        <name>Ca(2+)</name>
        <dbReference type="ChEBI" id="CHEBI:29108"/>
        <label>3</label>
    </ligand>
</feature>
<evidence type="ECO:0000256" key="2">
    <source>
        <dbReference type="ARBA" id="ARBA00022670"/>
    </source>
</evidence>
<evidence type="ECO:0000256" key="7">
    <source>
        <dbReference type="PIRSR" id="PIRSR621190-2"/>
    </source>
</evidence>
<dbReference type="Gene3D" id="3.40.390.10">
    <property type="entry name" value="Collagenase (Catalytic Domain)"/>
    <property type="match status" value="1"/>
</dbReference>
<dbReference type="WBParaSite" id="ACRNAN_scaffold1286.g16588.t1">
    <property type="protein sequence ID" value="ACRNAN_scaffold1286.g16588.t1"/>
    <property type="gene ID" value="ACRNAN_scaffold1286.g16588"/>
</dbReference>
<evidence type="ECO:0000256" key="8">
    <source>
        <dbReference type="PIRSR" id="PIRSR621190-5"/>
    </source>
</evidence>
<evidence type="ECO:0000256" key="4">
    <source>
        <dbReference type="ARBA" id="ARBA00022801"/>
    </source>
</evidence>
<feature type="binding site" evidence="7">
    <location>
        <position position="150"/>
    </location>
    <ligand>
        <name>Zn(2+)</name>
        <dbReference type="ChEBI" id="CHEBI:29105"/>
        <label>2</label>
        <note>catalytic</note>
    </ligand>
</feature>
<keyword evidence="4" id="KW-0378">Hydrolase</keyword>
<dbReference type="PANTHER" id="PTHR10201:SF309">
    <property type="entry name" value="PEPTIDASE METALLOPEPTIDASE DOMAIN-CONTAINING PROTEIN"/>
    <property type="match status" value="1"/>
</dbReference>
<sequence>MLAPRCGMSDVQNEIDSDTGLPYQWEKKRHLTYAFENYHPSMEESKQRLAIRESFNRWSIVSGFKFRDVTGIKDVIPDIRIGFFSKCHNDPDCFDGHLGVLAHGYYPEDGELHFDKDEPWGYPDTTKSKNDLLEKKVFDLLEVSTHEIGHVLGVDHIPNARAIMFAGYFPTPDINGNYIIKKMTDLDKEKIQEIYGPNVGTGVASRGPPILPNRQNNTASS</sequence>
<feature type="binding site" description="in inhibited form" evidence="7">
    <location>
        <position position="6"/>
    </location>
    <ligand>
        <name>Zn(2+)</name>
        <dbReference type="ChEBI" id="CHEBI:29105"/>
        <label>2</label>
        <note>catalytic</note>
    </ligand>
</feature>
<evidence type="ECO:0000256" key="1">
    <source>
        <dbReference type="ARBA" id="ARBA00010370"/>
    </source>
</evidence>
<dbReference type="GO" id="GO:0031012">
    <property type="term" value="C:extracellular matrix"/>
    <property type="evidence" value="ECO:0007669"/>
    <property type="project" value="InterPro"/>
</dbReference>
<reference evidence="12" key="1">
    <citation type="submission" date="2022-11" db="UniProtKB">
        <authorList>
            <consortium name="WormBaseParasite"/>
        </authorList>
    </citation>
    <scope>IDENTIFICATION</scope>
</reference>
<name>A0A914CNS6_9BILA</name>
<feature type="binding site" evidence="7">
    <location>
        <position position="78"/>
    </location>
    <ligand>
        <name>Ca(2+)</name>
        <dbReference type="ChEBI" id="CHEBI:29108"/>
        <label>2</label>
    </ligand>
</feature>
<feature type="binding site" evidence="7">
    <location>
        <position position="96"/>
    </location>
    <ligand>
        <name>Ca(2+)</name>
        <dbReference type="ChEBI" id="CHEBI:29108"/>
        <label>3</label>
    </ligand>
</feature>
<dbReference type="SUPFAM" id="SSF55486">
    <property type="entry name" value="Metalloproteases ('zincins'), catalytic domain"/>
    <property type="match status" value="1"/>
</dbReference>
<evidence type="ECO:0000256" key="9">
    <source>
        <dbReference type="SAM" id="MobiDB-lite"/>
    </source>
</evidence>
<comment type="cofactor">
    <cofactor evidence="7">
        <name>Ca(2+)</name>
        <dbReference type="ChEBI" id="CHEBI:29108"/>
    </cofactor>
    <text evidence="7">Can bind about 5 Ca(2+) ions per subunit.</text>
</comment>
<dbReference type="InterPro" id="IPR024079">
    <property type="entry name" value="MetalloPept_cat_dom_sf"/>
</dbReference>
<dbReference type="CDD" id="cd04278">
    <property type="entry name" value="ZnMc_MMP"/>
    <property type="match status" value="1"/>
</dbReference>
<feature type="active site" evidence="6">
    <location>
        <position position="147"/>
    </location>
</feature>
<dbReference type="GO" id="GO:0030198">
    <property type="term" value="P:extracellular matrix organization"/>
    <property type="evidence" value="ECO:0007669"/>
    <property type="project" value="TreeGrafter"/>
</dbReference>
<keyword evidence="5 7" id="KW-0862">Zinc</keyword>
<dbReference type="InterPro" id="IPR033739">
    <property type="entry name" value="M10A_MMP"/>
</dbReference>
<feature type="region of interest" description="Disordered" evidence="9">
    <location>
        <begin position="202"/>
        <end position="221"/>
    </location>
</feature>
<dbReference type="GO" id="GO:0005615">
    <property type="term" value="C:extracellular space"/>
    <property type="evidence" value="ECO:0007669"/>
    <property type="project" value="TreeGrafter"/>
</dbReference>
<dbReference type="GO" id="GO:0008270">
    <property type="term" value="F:zinc ion binding"/>
    <property type="evidence" value="ECO:0007669"/>
    <property type="project" value="InterPro"/>
</dbReference>
<dbReference type="InterPro" id="IPR021190">
    <property type="entry name" value="Pept_M10A"/>
</dbReference>
<proteinExistence type="inferred from homology"/>
<dbReference type="Pfam" id="PF00413">
    <property type="entry name" value="Peptidase_M10"/>
    <property type="match status" value="1"/>
</dbReference>
<comment type="similarity">
    <text evidence="1">Belongs to the peptidase M10A family.</text>
</comment>
<keyword evidence="3 7" id="KW-0479">Metal-binding</keyword>
<evidence type="ECO:0000313" key="12">
    <source>
        <dbReference type="WBParaSite" id="ACRNAN_scaffold1286.g16588.t1"/>
    </source>
</evidence>
<keyword evidence="7" id="KW-0106">Calcium</keyword>
<protein>
    <submittedName>
        <fullName evidence="12">Peptidase metallopeptidase domain-containing protein</fullName>
    </submittedName>
</protein>
<keyword evidence="11" id="KW-1185">Reference proteome</keyword>
<dbReference type="InterPro" id="IPR001818">
    <property type="entry name" value="Pept_M10_metallopeptidase"/>
</dbReference>
<dbReference type="GO" id="GO:0006508">
    <property type="term" value="P:proteolysis"/>
    <property type="evidence" value="ECO:0007669"/>
    <property type="project" value="UniProtKB-KW"/>
</dbReference>
<dbReference type="InterPro" id="IPR006026">
    <property type="entry name" value="Peptidase_Metallo"/>
</dbReference>
<dbReference type="SMART" id="SM00235">
    <property type="entry name" value="ZnMc"/>
    <property type="match status" value="1"/>
</dbReference>
<feature type="binding site" evidence="7">
    <location>
        <position position="118"/>
    </location>
    <ligand>
        <name>Ca(2+)</name>
        <dbReference type="ChEBI" id="CHEBI:29108"/>
        <label>1</label>
    </ligand>
</feature>
<feature type="binding site" evidence="7">
    <location>
        <position position="113"/>
    </location>
    <ligand>
        <name>Zn(2+)</name>
        <dbReference type="ChEBI" id="CHEBI:29105"/>
        <label>1</label>
    </ligand>
</feature>
<feature type="binding site" evidence="7">
    <location>
        <position position="156"/>
    </location>
    <ligand>
        <name>Zn(2+)</name>
        <dbReference type="ChEBI" id="CHEBI:29105"/>
        <label>2</label>
        <note>catalytic</note>
    </ligand>
</feature>
<feature type="binding site" evidence="7">
    <location>
        <position position="115"/>
    </location>
    <ligand>
        <name>Ca(2+)</name>
        <dbReference type="ChEBI" id="CHEBI:29108"/>
        <label>3</label>
    </ligand>
</feature>
<dbReference type="PANTHER" id="PTHR10201">
    <property type="entry name" value="MATRIX METALLOPROTEINASE"/>
    <property type="match status" value="1"/>
</dbReference>
<feature type="binding site" evidence="7">
    <location>
        <position position="90"/>
    </location>
    <ligand>
        <name>Zn(2+)</name>
        <dbReference type="ChEBI" id="CHEBI:29105"/>
        <label>1</label>
    </ligand>
</feature>
<feature type="binding site" evidence="7">
    <location>
        <position position="103"/>
    </location>
    <ligand>
        <name>Zn(2+)</name>
        <dbReference type="ChEBI" id="CHEBI:29105"/>
        <label>1</label>
    </ligand>
</feature>
<evidence type="ECO:0000256" key="5">
    <source>
        <dbReference type="ARBA" id="ARBA00022833"/>
    </source>
</evidence>
<dbReference type="GO" id="GO:0030574">
    <property type="term" value="P:collagen catabolic process"/>
    <property type="evidence" value="ECO:0007669"/>
    <property type="project" value="TreeGrafter"/>
</dbReference>
<evidence type="ECO:0000256" key="3">
    <source>
        <dbReference type="ARBA" id="ARBA00022723"/>
    </source>
</evidence>
<dbReference type="AlphaFoldDB" id="A0A914CNS6"/>
<dbReference type="PRINTS" id="PR00138">
    <property type="entry name" value="MATRIXIN"/>
</dbReference>
<feature type="short sequence motif" description="Cysteine switch" evidence="8">
    <location>
        <begin position="4"/>
        <end position="11"/>
    </location>
</feature>
<dbReference type="Proteomes" id="UP000887540">
    <property type="component" value="Unplaced"/>
</dbReference>
<feature type="binding site" evidence="7">
    <location>
        <position position="164"/>
    </location>
    <ligand>
        <name>Zn(2+)</name>
        <dbReference type="ChEBI" id="CHEBI:29105"/>
        <label>2</label>
        <note>catalytic</note>
    </ligand>
</feature>
<feature type="binding site" evidence="7">
    <location>
        <position position="88"/>
    </location>
    <ligand>
        <name>Zn(2+)</name>
        <dbReference type="ChEBI" id="CHEBI:29105"/>
        <label>1</label>
    </ligand>
</feature>
<evidence type="ECO:0000259" key="10">
    <source>
        <dbReference type="SMART" id="SM00235"/>
    </source>
</evidence>
<keyword evidence="2" id="KW-0645">Protease</keyword>
<feature type="domain" description="Peptidase metallopeptidase" evidence="10">
    <location>
        <begin position="21"/>
        <end position="197"/>
    </location>
</feature>
<dbReference type="GO" id="GO:0004222">
    <property type="term" value="F:metalloendopeptidase activity"/>
    <property type="evidence" value="ECO:0007669"/>
    <property type="project" value="InterPro"/>
</dbReference>
<feature type="binding site" evidence="7">
    <location>
        <position position="146"/>
    </location>
    <ligand>
        <name>Zn(2+)</name>
        <dbReference type="ChEBI" id="CHEBI:29105"/>
        <label>2</label>
        <note>catalytic</note>
    </ligand>
</feature>
<comment type="cofactor">
    <cofactor evidence="7">
        <name>Zn(2+)</name>
        <dbReference type="ChEBI" id="CHEBI:29105"/>
    </cofactor>
    <text evidence="7">Binds 2 Zn(2+) ions per subunit.</text>
</comment>
<feature type="binding site" evidence="7">
    <location>
        <position position="118"/>
    </location>
    <ligand>
        <name>Ca(2+)</name>
        <dbReference type="ChEBI" id="CHEBI:29108"/>
        <label>3</label>
    </ligand>
</feature>
<organism evidence="11 12">
    <name type="scientific">Acrobeloides nanus</name>
    <dbReference type="NCBI Taxonomy" id="290746"/>
    <lineage>
        <taxon>Eukaryota</taxon>
        <taxon>Metazoa</taxon>
        <taxon>Ecdysozoa</taxon>
        <taxon>Nematoda</taxon>
        <taxon>Chromadorea</taxon>
        <taxon>Rhabditida</taxon>
        <taxon>Tylenchina</taxon>
        <taxon>Cephalobomorpha</taxon>
        <taxon>Cephaloboidea</taxon>
        <taxon>Cephalobidae</taxon>
        <taxon>Acrobeloides</taxon>
    </lineage>
</organism>
<evidence type="ECO:0000313" key="11">
    <source>
        <dbReference type="Proteomes" id="UP000887540"/>
    </source>
</evidence>